<sequence>MHIPSSDRPRAALAKAAVVAALIALAGCSQEDNSNTAADVPAATEEALAPAAELAAPAFSATLKRGDLMPLVFPGWEDKDKGRVGTVTLPDIGNDGKPVPDSEGEQQADVSPREVVRLDDTHAVMLTETVPLDDQGQPMDAHVAGAWIGAYFFEQGNDGWALSKRNDAVDYQGFMGSIGKTAVERIAPQRFVLTATSGSCWQGYCGSWLSVYELGASEVREMVSGIPMSASNGGADGACEQVLANERPETPPRGSCFEVEGSAQFALGTDDEPGEMRLVFSGTRTSGAGARAESVDSTVVYAYRKGSYVPGSGRNPVPSF</sequence>
<dbReference type="EMBL" id="LVHG01000032">
    <property type="protein sequence ID" value="OAK65603.1"/>
    <property type="molecule type" value="Genomic_DNA"/>
</dbReference>
<feature type="signal peptide" evidence="2">
    <location>
        <begin position="1"/>
        <end position="26"/>
    </location>
</feature>
<accession>A0AA91DQV8</accession>
<evidence type="ECO:0000313" key="4">
    <source>
        <dbReference type="Proteomes" id="UP000077852"/>
    </source>
</evidence>
<comment type="caution">
    <text evidence="3">The sequence shown here is derived from an EMBL/GenBank/DDBJ whole genome shotgun (WGS) entry which is preliminary data.</text>
</comment>
<evidence type="ECO:0000256" key="2">
    <source>
        <dbReference type="SAM" id="SignalP"/>
    </source>
</evidence>
<evidence type="ECO:0008006" key="5">
    <source>
        <dbReference type="Google" id="ProtNLM"/>
    </source>
</evidence>
<proteinExistence type="predicted"/>
<dbReference type="RefSeq" id="WP_155742451.1">
    <property type="nucleotide sequence ID" value="NZ_LVHG01000032.1"/>
</dbReference>
<evidence type="ECO:0000313" key="3">
    <source>
        <dbReference type="EMBL" id="OAK65603.1"/>
    </source>
</evidence>
<gene>
    <name evidence="3" type="ORF">A3K87_11055</name>
</gene>
<protein>
    <recommendedName>
        <fullName evidence="5">Lipoprotein</fullName>
    </recommendedName>
</protein>
<dbReference type="AlphaFoldDB" id="A0AA91DQV8"/>
<dbReference type="Proteomes" id="UP000077852">
    <property type="component" value="Unassembled WGS sequence"/>
</dbReference>
<reference evidence="3 4" key="1">
    <citation type="submission" date="2016-03" db="EMBL/GenBank/DDBJ databases">
        <title>Genome sequence of Variovorax paradoxus KB5.</title>
        <authorList>
            <person name="Jeong H."/>
            <person name="Hong C.E."/>
            <person name="Jo S.H."/>
            <person name="Park J.M."/>
        </authorList>
    </citation>
    <scope>NUCLEOTIDE SEQUENCE [LARGE SCALE GENOMIC DNA]</scope>
    <source>
        <strain evidence="3 4">KB5</strain>
    </source>
</reference>
<feature type="chain" id="PRO_5041659512" description="Lipoprotein" evidence="2">
    <location>
        <begin position="27"/>
        <end position="320"/>
    </location>
</feature>
<evidence type="ECO:0000256" key="1">
    <source>
        <dbReference type="SAM" id="MobiDB-lite"/>
    </source>
</evidence>
<organism evidence="3 4">
    <name type="scientific">Variovorax paradoxus</name>
    <dbReference type="NCBI Taxonomy" id="34073"/>
    <lineage>
        <taxon>Bacteria</taxon>
        <taxon>Pseudomonadati</taxon>
        <taxon>Pseudomonadota</taxon>
        <taxon>Betaproteobacteria</taxon>
        <taxon>Burkholderiales</taxon>
        <taxon>Comamonadaceae</taxon>
        <taxon>Variovorax</taxon>
    </lineage>
</organism>
<name>A0AA91DQV8_VARPD</name>
<keyword evidence="2" id="KW-0732">Signal</keyword>
<feature type="region of interest" description="Disordered" evidence="1">
    <location>
        <begin position="90"/>
        <end position="111"/>
    </location>
</feature>